<accession>A0A0G3GXZ1</accession>
<feature type="transmembrane region" description="Helical" evidence="1">
    <location>
        <begin position="45"/>
        <end position="67"/>
    </location>
</feature>
<proteinExistence type="predicted"/>
<dbReference type="AlphaFoldDB" id="A0A0G3GXZ1"/>
<protein>
    <recommendedName>
        <fullName evidence="4">Bacterial sensory transduction regulator</fullName>
    </recommendedName>
</protein>
<gene>
    <name evidence="2" type="ORF">CMUST_08560</name>
</gene>
<evidence type="ECO:0000256" key="1">
    <source>
        <dbReference type="SAM" id="Phobius"/>
    </source>
</evidence>
<feature type="transmembrane region" description="Helical" evidence="1">
    <location>
        <begin position="12"/>
        <end position="33"/>
    </location>
</feature>
<name>A0A0G3GXZ1_9CORY</name>
<dbReference type="OrthoDB" id="4423019at2"/>
<dbReference type="EMBL" id="CP011542">
    <property type="protein sequence ID" value="AKK06036.1"/>
    <property type="molecule type" value="Genomic_DNA"/>
</dbReference>
<keyword evidence="1" id="KW-0812">Transmembrane</keyword>
<keyword evidence="3" id="KW-1185">Reference proteome</keyword>
<organism evidence="2 3">
    <name type="scientific">Corynebacterium mustelae</name>
    <dbReference type="NCBI Taxonomy" id="571915"/>
    <lineage>
        <taxon>Bacteria</taxon>
        <taxon>Bacillati</taxon>
        <taxon>Actinomycetota</taxon>
        <taxon>Actinomycetes</taxon>
        <taxon>Mycobacteriales</taxon>
        <taxon>Corynebacteriaceae</taxon>
        <taxon>Corynebacterium</taxon>
    </lineage>
</organism>
<evidence type="ECO:0000313" key="3">
    <source>
        <dbReference type="Proteomes" id="UP000035199"/>
    </source>
</evidence>
<dbReference type="STRING" id="571915.CMUST_08560"/>
<dbReference type="KEGG" id="cmv:CMUST_08560"/>
<sequence length="155" mass="16649">MRKLHKPADSYRIPVAVNFGMVVAAMSELGIAIHPASQKADRGQASINGVPFLFALLPTAVIVRGVVKISDSSAAEDIFPHVSWLLACNKVNVSLNCGRASVVTVSDGYHIRAEVELPLATGLSRLQLRSGLRAAVDDIFNILEKIEAAQREATF</sequence>
<dbReference type="RefSeq" id="WP_052844599.1">
    <property type="nucleotide sequence ID" value="NZ_CP011542.1"/>
</dbReference>
<reference evidence="2 3" key="1">
    <citation type="journal article" date="2015" name="Genome Announc.">
        <title>Complete Genome Sequence of the Type Strain Corynebacterium mustelae DSM 45274, Isolated from Various Tissues of a Male Ferret with Lethal Sepsis.</title>
        <authorList>
            <person name="Ruckert C."/>
            <person name="Eimer J."/>
            <person name="Winkler A."/>
            <person name="Tauch A."/>
        </authorList>
    </citation>
    <scope>NUCLEOTIDE SEQUENCE [LARGE SCALE GENOMIC DNA]</scope>
    <source>
        <strain evidence="2 3">DSM 45274</strain>
    </source>
</reference>
<keyword evidence="1" id="KW-1133">Transmembrane helix</keyword>
<evidence type="ECO:0008006" key="4">
    <source>
        <dbReference type="Google" id="ProtNLM"/>
    </source>
</evidence>
<dbReference type="PATRIC" id="fig|571915.4.peg.1818"/>
<keyword evidence="1" id="KW-0472">Membrane</keyword>
<reference evidence="3" key="2">
    <citation type="submission" date="2015-05" db="EMBL/GenBank/DDBJ databases">
        <title>Complete genome sequence of Corynebacterium mustelae DSM 45274, isolated from various tissues of a male ferret with lethal sepsis.</title>
        <authorList>
            <person name="Ruckert C."/>
            <person name="Albersmeier A."/>
            <person name="Winkler A."/>
            <person name="Tauch A."/>
        </authorList>
    </citation>
    <scope>NUCLEOTIDE SEQUENCE [LARGE SCALE GENOMIC DNA]</scope>
    <source>
        <strain evidence="3">DSM 45274</strain>
    </source>
</reference>
<dbReference type="Proteomes" id="UP000035199">
    <property type="component" value="Chromosome"/>
</dbReference>
<evidence type="ECO:0000313" key="2">
    <source>
        <dbReference type="EMBL" id="AKK06036.1"/>
    </source>
</evidence>